<dbReference type="Ensembl" id="ENSEBUT00000008425.1">
    <property type="protein sequence ID" value="ENSEBUP00000007934.1"/>
    <property type="gene ID" value="ENSEBUG00000005167.1"/>
</dbReference>
<dbReference type="PROSITE" id="PS50850">
    <property type="entry name" value="MFS"/>
    <property type="match status" value="1"/>
</dbReference>
<dbReference type="GO" id="GO:0008028">
    <property type="term" value="F:monocarboxylic acid transmembrane transporter activity"/>
    <property type="evidence" value="ECO:0007669"/>
    <property type="project" value="TreeGrafter"/>
</dbReference>
<evidence type="ECO:0000313" key="4">
    <source>
        <dbReference type="Ensembl" id="ENSEBUP00000007934.1"/>
    </source>
</evidence>
<dbReference type="AlphaFoldDB" id="A0A8C4PZZ8"/>
<name>A0A8C4PZZ8_EPTBU</name>
<feature type="domain" description="Major facilitator superfamily (MFS) profile" evidence="3">
    <location>
        <begin position="1"/>
        <end position="247"/>
    </location>
</feature>
<dbReference type="GeneTree" id="ENSGT00940000164303"/>
<feature type="transmembrane region" description="Helical" evidence="2">
    <location>
        <begin position="42"/>
        <end position="66"/>
    </location>
</feature>
<accession>A0A8C4PZZ8</accession>
<keyword evidence="2" id="KW-1133">Transmembrane helix</keyword>
<dbReference type="GO" id="GO:0016323">
    <property type="term" value="C:basolateral plasma membrane"/>
    <property type="evidence" value="ECO:0007669"/>
    <property type="project" value="TreeGrafter"/>
</dbReference>
<reference evidence="4" key="1">
    <citation type="submission" date="2025-08" db="UniProtKB">
        <authorList>
            <consortium name="Ensembl"/>
        </authorList>
    </citation>
    <scope>IDENTIFICATION</scope>
</reference>
<keyword evidence="2" id="KW-0472">Membrane</keyword>
<dbReference type="InterPro" id="IPR011701">
    <property type="entry name" value="MFS"/>
</dbReference>
<keyword evidence="2" id="KW-0812">Transmembrane</keyword>
<dbReference type="Pfam" id="PF07690">
    <property type="entry name" value="MFS_1"/>
    <property type="match status" value="1"/>
</dbReference>
<evidence type="ECO:0000256" key="2">
    <source>
        <dbReference type="SAM" id="Phobius"/>
    </source>
</evidence>
<feature type="transmembrane region" description="Helical" evidence="2">
    <location>
        <begin position="20"/>
        <end position="36"/>
    </location>
</feature>
<dbReference type="PANTHER" id="PTHR11360:SF313">
    <property type="entry name" value="MONOCARBOXYLATE TRANSPORTER 13-LIKE ISOFORM X1"/>
    <property type="match status" value="1"/>
</dbReference>
<dbReference type="Gene3D" id="1.20.1250.20">
    <property type="entry name" value="MFS general substrate transporter like domains"/>
    <property type="match status" value="1"/>
</dbReference>
<dbReference type="Proteomes" id="UP000694388">
    <property type="component" value="Unplaced"/>
</dbReference>
<organism evidence="4 5">
    <name type="scientific">Eptatretus burgeri</name>
    <name type="common">Inshore hagfish</name>
    <dbReference type="NCBI Taxonomy" id="7764"/>
    <lineage>
        <taxon>Eukaryota</taxon>
        <taxon>Metazoa</taxon>
        <taxon>Chordata</taxon>
        <taxon>Craniata</taxon>
        <taxon>Vertebrata</taxon>
        <taxon>Cyclostomata</taxon>
        <taxon>Myxini</taxon>
        <taxon>Myxiniformes</taxon>
        <taxon>Myxinidae</taxon>
        <taxon>Eptatretinae</taxon>
        <taxon>Eptatretus</taxon>
    </lineage>
</organism>
<dbReference type="InterPro" id="IPR036259">
    <property type="entry name" value="MFS_trans_sf"/>
</dbReference>
<evidence type="ECO:0000259" key="3">
    <source>
        <dbReference type="PROSITE" id="PS50850"/>
    </source>
</evidence>
<feature type="transmembrane region" description="Helical" evidence="2">
    <location>
        <begin position="78"/>
        <end position="99"/>
    </location>
</feature>
<sequence>MPIGPMSSVLVNRFGSRPVVMLGGVLTATGMFFASFSTSVIQLYICIGVIGGLGLALNLQPALTIVGKYFLKRRPMAIGLAMAGSPVGLSTLAPFNQFLLNNFGYQGSFLILGAICLHCTVAGALMRPIGLPPALALSKKGIVDSQTSTQCQRCWSKFSQLFDLTLFRHKGFVIYLIGCMVMFFALYGPIVFLTPYAISEGYDDYSSTYLLSMFAFVDMFFRPGSGMVVNLPCIRPKVRLIIPNLHQ</sequence>
<dbReference type="OMA" id="ALTANYC"/>
<dbReference type="InterPro" id="IPR020846">
    <property type="entry name" value="MFS_dom"/>
</dbReference>
<proteinExistence type="predicted"/>
<reference evidence="4" key="2">
    <citation type="submission" date="2025-09" db="UniProtKB">
        <authorList>
            <consortium name="Ensembl"/>
        </authorList>
    </citation>
    <scope>IDENTIFICATION</scope>
</reference>
<feature type="transmembrane region" description="Helical" evidence="2">
    <location>
        <begin position="172"/>
        <end position="198"/>
    </location>
</feature>
<dbReference type="SUPFAM" id="SSF103473">
    <property type="entry name" value="MFS general substrate transporter"/>
    <property type="match status" value="1"/>
</dbReference>
<keyword evidence="5" id="KW-1185">Reference proteome</keyword>
<evidence type="ECO:0000313" key="5">
    <source>
        <dbReference type="Proteomes" id="UP000694388"/>
    </source>
</evidence>
<feature type="transmembrane region" description="Helical" evidence="2">
    <location>
        <begin position="105"/>
        <end position="125"/>
    </location>
</feature>
<evidence type="ECO:0000256" key="1">
    <source>
        <dbReference type="ARBA" id="ARBA00004141"/>
    </source>
</evidence>
<dbReference type="InterPro" id="IPR050327">
    <property type="entry name" value="Proton-linked_MCT"/>
</dbReference>
<feature type="transmembrane region" description="Helical" evidence="2">
    <location>
        <begin position="210"/>
        <end position="231"/>
    </location>
</feature>
<dbReference type="PANTHER" id="PTHR11360">
    <property type="entry name" value="MONOCARBOXYLATE TRANSPORTER"/>
    <property type="match status" value="1"/>
</dbReference>
<protein>
    <submittedName>
        <fullName evidence="4">Solute carrier family 16 member 7</fullName>
    </submittedName>
</protein>
<comment type="subcellular location">
    <subcellularLocation>
        <location evidence="1">Membrane</location>
        <topology evidence="1">Multi-pass membrane protein</topology>
    </subcellularLocation>
</comment>